<evidence type="ECO:0000313" key="9">
    <source>
        <dbReference type="Proteomes" id="UP001164746"/>
    </source>
</evidence>
<reference evidence="8" key="1">
    <citation type="submission" date="2022-11" db="EMBL/GenBank/DDBJ databases">
        <title>Centuries of genome instability and evolution in soft-shell clam transmissible cancer (bioRxiv).</title>
        <authorList>
            <person name="Hart S.F.M."/>
            <person name="Yonemitsu M.A."/>
            <person name="Giersch R.M."/>
            <person name="Beal B.F."/>
            <person name="Arriagada G."/>
            <person name="Davis B.W."/>
            <person name="Ostrander E.A."/>
            <person name="Goff S.P."/>
            <person name="Metzger M.J."/>
        </authorList>
    </citation>
    <scope>NUCLEOTIDE SEQUENCE</scope>
    <source>
        <strain evidence="8">MELC-2E11</strain>
        <tissue evidence="8">Siphon/mantle</tissue>
    </source>
</reference>
<name>A0ABY7E2L3_MYAAR</name>
<evidence type="ECO:0000256" key="6">
    <source>
        <dbReference type="SAM" id="SignalP"/>
    </source>
</evidence>
<gene>
    <name evidence="8" type="ORF">MAR_019642</name>
</gene>
<accession>A0ABY7E2L3</accession>
<feature type="chain" id="PRO_5046526355" description="Ig-like domain-containing protein" evidence="6">
    <location>
        <begin position="19"/>
        <end position="397"/>
    </location>
</feature>
<evidence type="ECO:0000256" key="5">
    <source>
        <dbReference type="ARBA" id="ARBA00023319"/>
    </source>
</evidence>
<keyword evidence="6" id="KW-0732">Signal</keyword>
<evidence type="ECO:0000256" key="3">
    <source>
        <dbReference type="ARBA" id="ARBA00023157"/>
    </source>
</evidence>
<feature type="signal peptide" evidence="6">
    <location>
        <begin position="1"/>
        <end position="18"/>
    </location>
</feature>
<evidence type="ECO:0000256" key="1">
    <source>
        <dbReference type="ARBA" id="ARBA00004479"/>
    </source>
</evidence>
<feature type="domain" description="Ig-like" evidence="7">
    <location>
        <begin position="285"/>
        <end position="388"/>
    </location>
</feature>
<dbReference type="InterPro" id="IPR013783">
    <property type="entry name" value="Ig-like_fold"/>
</dbReference>
<evidence type="ECO:0000259" key="7">
    <source>
        <dbReference type="PROSITE" id="PS50835"/>
    </source>
</evidence>
<dbReference type="PANTHER" id="PTHR11640:SF31">
    <property type="entry name" value="IRREGULAR CHIASM C-ROUGHEST PROTEIN-RELATED"/>
    <property type="match status" value="1"/>
</dbReference>
<dbReference type="Proteomes" id="UP001164746">
    <property type="component" value="Chromosome 5"/>
</dbReference>
<evidence type="ECO:0000313" key="8">
    <source>
        <dbReference type="EMBL" id="WAR04273.1"/>
    </source>
</evidence>
<feature type="domain" description="Ig-like" evidence="7">
    <location>
        <begin position="139"/>
        <end position="244"/>
    </location>
</feature>
<comment type="subcellular location">
    <subcellularLocation>
        <location evidence="1">Membrane</location>
        <topology evidence="1">Single-pass type I membrane protein</topology>
    </subcellularLocation>
</comment>
<evidence type="ECO:0000256" key="2">
    <source>
        <dbReference type="ARBA" id="ARBA00023136"/>
    </source>
</evidence>
<evidence type="ECO:0000256" key="4">
    <source>
        <dbReference type="ARBA" id="ARBA00023180"/>
    </source>
</evidence>
<dbReference type="PANTHER" id="PTHR11640">
    <property type="entry name" value="NEPHRIN"/>
    <property type="match status" value="1"/>
</dbReference>
<keyword evidence="5" id="KW-0393">Immunoglobulin domain</keyword>
<dbReference type="InterPro" id="IPR007110">
    <property type="entry name" value="Ig-like_dom"/>
</dbReference>
<organism evidence="8 9">
    <name type="scientific">Mya arenaria</name>
    <name type="common">Soft-shell clam</name>
    <dbReference type="NCBI Taxonomy" id="6604"/>
    <lineage>
        <taxon>Eukaryota</taxon>
        <taxon>Metazoa</taxon>
        <taxon>Spiralia</taxon>
        <taxon>Lophotrochozoa</taxon>
        <taxon>Mollusca</taxon>
        <taxon>Bivalvia</taxon>
        <taxon>Autobranchia</taxon>
        <taxon>Heteroconchia</taxon>
        <taxon>Euheterodonta</taxon>
        <taxon>Imparidentia</taxon>
        <taxon>Neoheterodontei</taxon>
        <taxon>Myida</taxon>
        <taxon>Myoidea</taxon>
        <taxon>Myidae</taxon>
        <taxon>Mya</taxon>
    </lineage>
</organism>
<dbReference type="PROSITE" id="PS50835">
    <property type="entry name" value="IG_LIKE"/>
    <property type="match status" value="2"/>
</dbReference>
<sequence>MPTIFKFGILLAVFRIECFELLVKQIPNPANEHDNVTLRARYSGFQETEYPSFLEWYISSLRRFERIRLPECTVFGFIDKNAYSFSCSEGELTWTILNVSRSQHDQIWSCTLTTSFRSIDVELALKLQVEVSAVQLTKPTETEVIETEYSRVLFECVSEGLPAPTIRWFMDNKTPNNSDDDVEQNSRPKSVKINTRDDATIQFVFDNVYPTPTEVFVTVFSQEYEEFTCGGVSCKPNDKGYYNCIWNSNRSFKKGTYTYVFDIKFITKKDCFVGNFTIDVYSTSESITLEKTNRSHYNGPDLNLTCIYTGNRTVKTVSWYRNHTLVGAVSPSCEILTRPHFGRYQFVCPSPFETVLSVDQLIVNRTLDRWTCRVGFGFGNVLESRPFDLLFEGKSSH</sequence>
<keyword evidence="3" id="KW-1015">Disulfide bond</keyword>
<keyword evidence="4" id="KW-0325">Glycoprotein</keyword>
<dbReference type="InterPro" id="IPR036179">
    <property type="entry name" value="Ig-like_dom_sf"/>
</dbReference>
<dbReference type="SUPFAM" id="SSF48726">
    <property type="entry name" value="Immunoglobulin"/>
    <property type="match status" value="1"/>
</dbReference>
<dbReference type="InterPro" id="IPR051275">
    <property type="entry name" value="Cell_adhesion_signaling"/>
</dbReference>
<proteinExistence type="predicted"/>
<dbReference type="EMBL" id="CP111016">
    <property type="protein sequence ID" value="WAR04273.1"/>
    <property type="molecule type" value="Genomic_DNA"/>
</dbReference>
<keyword evidence="2" id="KW-0472">Membrane</keyword>
<dbReference type="Gene3D" id="2.60.40.10">
    <property type="entry name" value="Immunoglobulins"/>
    <property type="match status" value="2"/>
</dbReference>
<keyword evidence="9" id="KW-1185">Reference proteome</keyword>
<protein>
    <recommendedName>
        <fullName evidence="7">Ig-like domain-containing protein</fullName>
    </recommendedName>
</protein>